<proteinExistence type="inferred from homology"/>
<dbReference type="PROSITE" id="PS00589">
    <property type="entry name" value="PTS_HPR_SER"/>
    <property type="match status" value="1"/>
</dbReference>
<evidence type="ECO:0000313" key="6">
    <source>
        <dbReference type="EMBL" id="OOF34125.1"/>
    </source>
</evidence>
<evidence type="ECO:0000256" key="4">
    <source>
        <dbReference type="ARBA" id="ARBA00022683"/>
    </source>
</evidence>
<dbReference type="PROSITE" id="PS51350">
    <property type="entry name" value="PTS_HPR_DOM"/>
    <property type="match status" value="1"/>
</dbReference>
<dbReference type="InterPro" id="IPR000032">
    <property type="entry name" value="HPr-like"/>
</dbReference>
<dbReference type="NCBIfam" id="TIGR01003">
    <property type="entry name" value="PTS_HPr_family"/>
    <property type="match status" value="1"/>
</dbReference>
<reference evidence="7" key="1">
    <citation type="submission" date="2017-01" db="EMBL/GenBank/DDBJ databases">
        <title>Draft genome of the species Salinivibrio costicola subsp. alcaliphilus.</title>
        <authorList>
            <person name="Lopez-Hermoso C."/>
            <person name="De La Haba R."/>
            <person name="Sanchez-Porro C."/>
            <person name="Ventosa A."/>
        </authorList>
    </citation>
    <scope>NUCLEOTIDE SEQUENCE [LARGE SCALE GENOMIC DNA]</scope>
    <source>
        <strain evidence="7">CBH448</strain>
    </source>
</reference>
<gene>
    <name evidence="6" type="ORF">BZJ21_07265</name>
</gene>
<dbReference type="RefSeq" id="WP_021022680.1">
    <property type="nucleotide sequence ID" value="NZ_MUFR01000016.1"/>
</dbReference>
<dbReference type="PANTHER" id="PTHR33705:SF2">
    <property type="entry name" value="PHOSPHOCARRIER PROTEIN NPR"/>
    <property type="match status" value="1"/>
</dbReference>
<dbReference type="Gene3D" id="3.30.1340.10">
    <property type="entry name" value="HPr-like"/>
    <property type="match status" value="1"/>
</dbReference>
<name>A0ABX3KQZ5_SALCS</name>
<keyword evidence="7" id="KW-1185">Reference proteome</keyword>
<comment type="subcellular location">
    <subcellularLocation>
        <location evidence="1">Cytoplasm</location>
    </subcellularLocation>
</comment>
<dbReference type="InterPro" id="IPR002114">
    <property type="entry name" value="PTS_HPr_Ser_P_site"/>
</dbReference>
<dbReference type="SUPFAM" id="SSF55594">
    <property type="entry name" value="HPr-like"/>
    <property type="match status" value="1"/>
</dbReference>
<sequence>MTALSAQVCVRNRLGLHARAAIKLVELVQDYDAQVTLQTDTKSANADSVMAMLMLESAQGETITVSAYGPQSALALDAVKALFEAGFDEDTVTSHATT</sequence>
<feature type="domain" description="HPr" evidence="5">
    <location>
        <begin position="3"/>
        <end position="90"/>
    </location>
</feature>
<accession>A0ABX3KQZ5</accession>
<keyword evidence="4" id="KW-0598">Phosphotransferase system</keyword>
<dbReference type="PRINTS" id="PR00107">
    <property type="entry name" value="PHOSPHOCPHPR"/>
</dbReference>
<dbReference type="Pfam" id="PF00381">
    <property type="entry name" value="PTS-HPr"/>
    <property type="match status" value="1"/>
</dbReference>
<comment type="similarity">
    <text evidence="2">Belongs to the HPr family.</text>
</comment>
<evidence type="ECO:0000256" key="1">
    <source>
        <dbReference type="ARBA" id="ARBA00004496"/>
    </source>
</evidence>
<evidence type="ECO:0000256" key="3">
    <source>
        <dbReference type="ARBA" id="ARBA00022490"/>
    </source>
</evidence>
<dbReference type="PANTHER" id="PTHR33705">
    <property type="entry name" value="PHOSPHOCARRIER PROTEIN HPR"/>
    <property type="match status" value="1"/>
</dbReference>
<dbReference type="EMBL" id="MUFR01000016">
    <property type="protein sequence ID" value="OOF34125.1"/>
    <property type="molecule type" value="Genomic_DNA"/>
</dbReference>
<protein>
    <submittedName>
        <fullName evidence="6">HPr family phosphocarrier protein</fullName>
    </submittedName>
</protein>
<dbReference type="InterPro" id="IPR035895">
    <property type="entry name" value="HPr-like_sf"/>
</dbReference>
<evidence type="ECO:0000259" key="5">
    <source>
        <dbReference type="PROSITE" id="PS51350"/>
    </source>
</evidence>
<organism evidence="6 7">
    <name type="scientific">Salinivibrio costicola subsp. alcaliphilus</name>
    <dbReference type="NCBI Taxonomy" id="272773"/>
    <lineage>
        <taxon>Bacteria</taxon>
        <taxon>Pseudomonadati</taxon>
        <taxon>Pseudomonadota</taxon>
        <taxon>Gammaproteobacteria</taxon>
        <taxon>Vibrionales</taxon>
        <taxon>Vibrionaceae</taxon>
        <taxon>Salinivibrio</taxon>
    </lineage>
</organism>
<comment type="caution">
    <text evidence="6">The sequence shown here is derived from an EMBL/GenBank/DDBJ whole genome shotgun (WGS) entry which is preliminary data.</text>
</comment>
<evidence type="ECO:0000313" key="7">
    <source>
        <dbReference type="Proteomes" id="UP000189431"/>
    </source>
</evidence>
<evidence type="ECO:0000256" key="2">
    <source>
        <dbReference type="ARBA" id="ARBA00010736"/>
    </source>
</evidence>
<dbReference type="Proteomes" id="UP000189431">
    <property type="component" value="Unassembled WGS sequence"/>
</dbReference>
<keyword evidence="3" id="KW-0963">Cytoplasm</keyword>
<dbReference type="InterPro" id="IPR050399">
    <property type="entry name" value="HPr"/>
</dbReference>